<dbReference type="GO" id="GO:0003858">
    <property type="term" value="F:3-hydroxybutyrate dehydrogenase activity"/>
    <property type="evidence" value="ECO:0007669"/>
    <property type="project" value="InterPro"/>
</dbReference>
<dbReference type="InterPro" id="IPR036291">
    <property type="entry name" value="NAD(P)-bd_dom_sf"/>
</dbReference>
<evidence type="ECO:0000256" key="4">
    <source>
        <dbReference type="ARBA" id="ARBA00048508"/>
    </source>
</evidence>
<dbReference type="FunFam" id="3.40.50.720:FF:000084">
    <property type="entry name" value="Short-chain dehydrogenase reductase"/>
    <property type="match status" value="1"/>
</dbReference>
<dbReference type="NCBIfam" id="NF009093">
    <property type="entry name" value="PRK12429.1"/>
    <property type="match status" value="1"/>
</dbReference>
<keyword evidence="7" id="KW-1185">Reference proteome</keyword>
<protein>
    <recommendedName>
        <fullName evidence="3">3-oxoacyl-[acyl-carrier-protein] reductase</fullName>
        <ecNumber evidence="3">1.1.1.100</ecNumber>
    </recommendedName>
</protein>
<reference evidence="6 7" key="1">
    <citation type="submission" date="2023-10" db="EMBL/GenBank/DDBJ databases">
        <authorList>
            <person name="Maclean D."/>
            <person name="Macfadyen A."/>
        </authorList>
    </citation>
    <scope>NUCLEOTIDE SEQUENCE [LARGE SCALE GENOMIC DNA]</scope>
</reference>
<comment type="pathway">
    <text evidence="1">Lipid metabolism; fatty acid biosynthesis.</text>
</comment>
<dbReference type="PRINTS" id="PR00081">
    <property type="entry name" value="GDHRDH"/>
</dbReference>
<organism evidence="6 7">
    <name type="scientific">Coccomyxa viridis</name>
    <dbReference type="NCBI Taxonomy" id="1274662"/>
    <lineage>
        <taxon>Eukaryota</taxon>
        <taxon>Viridiplantae</taxon>
        <taxon>Chlorophyta</taxon>
        <taxon>core chlorophytes</taxon>
        <taxon>Trebouxiophyceae</taxon>
        <taxon>Trebouxiophyceae incertae sedis</taxon>
        <taxon>Coccomyxaceae</taxon>
        <taxon>Coccomyxa</taxon>
    </lineage>
</organism>
<evidence type="ECO:0000313" key="7">
    <source>
        <dbReference type="Proteomes" id="UP001314263"/>
    </source>
</evidence>
<sequence>MLQALQAYVGQRTAFVICLRPHGIIAAMLKGKVALITGSTQGIGLGMLRGLADAGADVIMHGLVTPEDAKAKTGNIASEFGVQCRHSGADVTKPAEIRDMIKFTQQELGRLDILVNNVGIQYVSPVHTFPEDKWDAIIAVCLSSAFHSTKAALPFMLDQKWGRIINTGSMHALVASPYKSAYNAAKHGIAGFTKTVGLEMAQKGNITCNAICPGYVLTDLIRNQLEDTAKARGISKEAVINDVLLADQPTKRFVRVEEVAALVRHLCSDDAASITGACLSIDGGWTAR</sequence>
<dbReference type="NCBIfam" id="TIGR01963">
    <property type="entry name" value="PHB_DH"/>
    <property type="match status" value="1"/>
</dbReference>
<dbReference type="Proteomes" id="UP001314263">
    <property type="component" value="Unassembled WGS sequence"/>
</dbReference>
<dbReference type="GO" id="GO:0032787">
    <property type="term" value="P:monocarboxylic acid metabolic process"/>
    <property type="evidence" value="ECO:0007669"/>
    <property type="project" value="UniProtKB-ARBA"/>
</dbReference>
<dbReference type="PANTHER" id="PTHR42879">
    <property type="entry name" value="3-OXOACYL-(ACYL-CARRIER-PROTEIN) REDUCTASE"/>
    <property type="match status" value="1"/>
</dbReference>
<name>A0AAV1IDZ6_9CHLO</name>
<evidence type="ECO:0000256" key="5">
    <source>
        <dbReference type="RuleBase" id="RU000363"/>
    </source>
</evidence>
<dbReference type="SUPFAM" id="SSF51735">
    <property type="entry name" value="NAD(P)-binding Rossmann-fold domains"/>
    <property type="match status" value="1"/>
</dbReference>
<dbReference type="InterPro" id="IPR002347">
    <property type="entry name" value="SDR_fam"/>
</dbReference>
<dbReference type="InterPro" id="IPR011294">
    <property type="entry name" value="3-OHbutyrate_DH"/>
</dbReference>
<accession>A0AAV1IDZ6</accession>
<dbReference type="EC" id="1.1.1.100" evidence="3"/>
<dbReference type="InterPro" id="IPR020904">
    <property type="entry name" value="Sc_DH/Rdtase_CS"/>
</dbReference>
<evidence type="ECO:0000256" key="3">
    <source>
        <dbReference type="ARBA" id="ARBA00012948"/>
    </source>
</evidence>
<dbReference type="PROSITE" id="PS00061">
    <property type="entry name" value="ADH_SHORT"/>
    <property type="match status" value="1"/>
</dbReference>
<proteinExistence type="inferred from homology"/>
<dbReference type="GO" id="GO:0004316">
    <property type="term" value="F:3-oxoacyl-[acyl-carrier-protein] reductase (NADPH) activity"/>
    <property type="evidence" value="ECO:0007669"/>
    <property type="project" value="UniProtKB-EC"/>
</dbReference>
<dbReference type="Gene3D" id="3.40.50.720">
    <property type="entry name" value="NAD(P)-binding Rossmann-like Domain"/>
    <property type="match status" value="1"/>
</dbReference>
<evidence type="ECO:0000313" key="6">
    <source>
        <dbReference type="EMBL" id="CAK0784675.1"/>
    </source>
</evidence>
<comment type="catalytic activity">
    <reaction evidence="4">
        <text>a (3R)-hydroxyacyl-[ACP] + NADP(+) = a 3-oxoacyl-[ACP] + NADPH + H(+)</text>
        <dbReference type="Rhea" id="RHEA:17397"/>
        <dbReference type="Rhea" id="RHEA-COMP:9916"/>
        <dbReference type="Rhea" id="RHEA-COMP:9945"/>
        <dbReference type="ChEBI" id="CHEBI:15378"/>
        <dbReference type="ChEBI" id="CHEBI:57783"/>
        <dbReference type="ChEBI" id="CHEBI:58349"/>
        <dbReference type="ChEBI" id="CHEBI:78776"/>
        <dbReference type="ChEBI" id="CHEBI:78827"/>
        <dbReference type="EC" id="1.1.1.100"/>
    </reaction>
</comment>
<evidence type="ECO:0000256" key="2">
    <source>
        <dbReference type="ARBA" id="ARBA00006484"/>
    </source>
</evidence>
<comment type="similarity">
    <text evidence="2 5">Belongs to the short-chain dehydrogenases/reductases (SDR) family.</text>
</comment>
<dbReference type="PANTHER" id="PTHR42879:SF2">
    <property type="entry name" value="3-OXOACYL-[ACYL-CARRIER-PROTEIN] REDUCTASE FABG"/>
    <property type="match status" value="1"/>
</dbReference>
<dbReference type="EMBL" id="CAUYUE010000011">
    <property type="protein sequence ID" value="CAK0784675.1"/>
    <property type="molecule type" value="Genomic_DNA"/>
</dbReference>
<gene>
    <name evidence="6" type="ORF">CVIRNUC_007879</name>
</gene>
<dbReference type="PRINTS" id="PR00080">
    <property type="entry name" value="SDRFAMILY"/>
</dbReference>
<dbReference type="AlphaFoldDB" id="A0AAV1IDZ6"/>
<evidence type="ECO:0000256" key="1">
    <source>
        <dbReference type="ARBA" id="ARBA00005194"/>
    </source>
</evidence>
<comment type="caution">
    <text evidence="6">The sequence shown here is derived from an EMBL/GenBank/DDBJ whole genome shotgun (WGS) entry which is preliminary data.</text>
</comment>
<dbReference type="Pfam" id="PF00106">
    <property type="entry name" value="adh_short"/>
    <property type="match status" value="1"/>
</dbReference>
<dbReference type="InterPro" id="IPR050259">
    <property type="entry name" value="SDR"/>
</dbReference>